<dbReference type="InterPro" id="IPR011067">
    <property type="entry name" value="Plasmid_toxin/cell-grow_inhib"/>
</dbReference>
<dbReference type="InterPro" id="IPR003477">
    <property type="entry name" value="PemK-like"/>
</dbReference>
<keyword evidence="2" id="KW-1185">Reference proteome</keyword>
<dbReference type="AlphaFoldDB" id="A0A369QHA4"/>
<dbReference type="EMBL" id="QASA01000001">
    <property type="protein sequence ID" value="RDC64303.1"/>
    <property type="molecule type" value="Genomic_DNA"/>
</dbReference>
<protein>
    <recommendedName>
        <fullName evidence="3">Type II toxin-antitoxin system PemK/MazF family toxin</fullName>
    </recommendedName>
</protein>
<proteinExistence type="predicted"/>
<evidence type="ECO:0008006" key="3">
    <source>
        <dbReference type="Google" id="ProtNLM"/>
    </source>
</evidence>
<organism evidence="1 2">
    <name type="scientific">Adhaeribacter pallidiroseus</name>
    <dbReference type="NCBI Taxonomy" id="2072847"/>
    <lineage>
        <taxon>Bacteria</taxon>
        <taxon>Pseudomonadati</taxon>
        <taxon>Bacteroidota</taxon>
        <taxon>Cytophagia</taxon>
        <taxon>Cytophagales</taxon>
        <taxon>Hymenobacteraceae</taxon>
        <taxon>Adhaeribacter</taxon>
    </lineage>
</organism>
<comment type="caution">
    <text evidence="1">The sequence shown here is derived from an EMBL/GenBank/DDBJ whole genome shotgun (WGS) entry which is preliminary data.</text>
</comment>
<dbReference type="Pfam" id="PF02452">
    <property type="entry name" value="PemK_toxin"/>
    <property type="match status" value="1"/>
</dbReference>
<accession>A0A369QHA4</accession>
<dbReference type="GO" id="GO:0003677">
    <property type="term" value="F:DNA binding"/>
    <property type="evidence" value="ECO:0007669"/>
    <property type="project" value="InterPro"/>
</dbReference>
<sequence length="114" mass="12989">MIRGKIVLVPFPFDDFSGTKVRPAICLTNEIGFYNHIVIAFISSQVPDIFDQSDFILEKTDKDFATTGLTVRSVIKLHRLVTIPKNLIKRQLGTLPSKWQMAIDKNLKVLFNLK</sequence>
<dbReference type="Proteomes" id="UP000253919">
    <property type="component" value="Unassembled WGS sequence"/>
</dbReference>
<dbReference type="SUPFAM" id="SSF50118">
    <property type="entry name" value="Cell growth inhibitor/plasmid maintenance toxic component"/>
    <property type="match status" value="1"/>
</dbReference>
<evidence type="ECO:0000313" key="2">
    <source>
        <dbReference type="Proteomes" id="UP000253919"/>
    </source>
</evidence>
<name>A0A369QHA4_9BACT</name>
<dbReference type="RefSeq" id="WP_233507558.1">
    <property type="nucleotide sequence ID" value="NZ_QASA01000001.1"/>
</dbReference>
<reference evidence="1 2" key="1">
    <citation type="submission" date="2018-04" db="EMBL/GenBank/DDBJ databases">
        <title>Adhaeribacter sp. HMF7616 genome sequencing and assembly.</title>
        <authorList>
            <person name="Kang H."/>
            <person name="Kang J."/>
            <person name="Cha I."/>
            <person name="Kim H."/>
            <person name="Joh K."/>
        </authorList>
    </citation>
    <scope>NUCLEOTIDE SEQUENCE [LARGE SCALE GENOMIC DNA]</scope>
    <source>
        <strain evidence="1 2">HMF7616</strain>
    </source>
</reference>
<dbReference type="Gene3D" id="2.30.30.110">
    <property type="match status" value="1"/>
</dbReference>
<gene>
    <name evidence="1" type="ORF">AHMF7616_02916</name>
</gene>
<evidence type="ECO:0000313" key="1">
    <source>
        <dbReference type="EMBL" id="RDC64303.1"/>
    </source>
</evidence>